<keyword evidence="2" id="KW-1185">Reference proteome</keyword>
<evidence type="ECO:0000313" key="1">
    <source>
        <dbReference type="EMBL" id="PPK65981.1"/>
    </source>
</evidence>
<dbReference type="Proteomes" id="UP000238071">
    <property type="component" value="Unassembled WGS sequence"/>
</dbReference>
<dbReference type="RefSeq" id="WP_104425089.1">
    <property type="nucleotide sequence ID" value="NZ_PTIY01000018.1"/>
</dbReference>
<dbReference type="InterPro" id="IPR045538">
    <property type="entry name" value="CIS_TMP"/>
</dbReference>
<organism evidence="1 2">
    <name type="scientific">Methylobacter tundripaludum</name>
    <dbReference type="NCBI Taxonomy" id="173365"/>
    <lineage>
        <taxon>Bacteria</taxon>
        <taxon>Pseudomonadati</taxon>
        <taxon>Pseudomonadota</taxon>
        <taxon>Gammaproteobacteria</taxon>
        <taxon>Methylococcales</taxon>
        <taxon>Methylococcaceae</taxon>
        <taxon>Methylobacter</taxon>
    </lineage>
</organism>
<sequence>MDAQRHVIKRQTVEITLAKQENAWQIQQTLSRIFQQQLPLLDRCLSEASSSDCLHRIERLELNLGELDGNRLEAELSEKIEAALRLALSEQIAPSESVPVVAKQQIDPVSAHLELLDLFIREGYLPWWAEISQRQLPEKSFAVLIETAPHALKRLLPKLIQEPRSRQRLVGYFDDNNLVVMTALLCSVPQTLVASLLQTLLVVQAQFQQSSRVSRLYLRASLWQSLLQVAITGDPLISQHAEFLTAVIARWARLQGLSHQILVNCVQQLASSQNVTNNEWRPAALSASIEQVASLIAEEATGNSSLMLHPAPSDPLIAASKTQVKEPLGYRHRLKKIGGDANYAQQNTNEPTLASSATQQVTEKSGFSEEWVKNDTAYDNVDYQRGLTSIGNRYPLLKKMGGDYAIQAQKTVRSSLTTKPFAHEFAQSPVAKTPSAKNGSVLEGEVNADTTEDSVVYRHRLASTAISNRHSLLKKIDGARQGQKTANETAAENIAIKQSEHKAARLEEQADIETIGSRQAFSDTDALYINNAGLCLLWPYLAPFFERLELVRNGRFHDQAAKQYAVRLLHYLAAEDLEPPEYLLPFNKLLCAMEIDEVFDSDSPLTTAHIEACDELLAAVIDNAPILNTMSVNGFRGSFLLREGSLSASEGSWLLRVERKTYDVVLERFPWSWQWFKLPWMEHPFRVEW</sequence>
<accession>A0A2S6GLF8</accession>
<name>A0A2S6GLF8_9GAMM</name>
<dbReference type="OrthoDB" id="499748at2"/>
<evidence type="ECO:0000313" key="2">
    <source>
        <dbReference type="Proteomes" id="UP000238071"/>
    </source>
</evidence>
<comment type="caution">
    <text evidence="1">The sequence shown here is derived from an EMBL/GenBank/DDBJ whole genome shotgun (WGS) entry which is preliminary data.</text>
</comment>
<gene>
    <name evidence="1" type="ORF">B0F88_11813</name>
</gene>
<dbReference type="AlphaFoldDB" id="A0A2S6GLF8"/>
<reference evidence="1 2" key="1">
    <citation type="submission" date="2018-02" db="EMBL/GenBank/DDBJ databases">
        <title>Subsurface microbial communities from deep shales in Ohio and West Virginia, USA.</title>
        <authorList>
            <person name="Wrighton K."/>
        </authorList>
    </citation>
    <scope>NUCLEOTIDE SEQUENCE [LARGE SCALE GENOMIC DNA]</scope>
    <source>
        <strain evidence="1 2">OWC-G53F</strain>
    </source>
</reference>
<dbReference type="EMBL" id="PTIY01000018">
    <property type="protein sequence ID" value="PPK65981.1"/>
    <property type="molecule type" value="Genomic_DNA"/>
</dbReference>
<dbReference type="Pfam" id="PF19268">
    <property type="entry name" value="CIS_TMP"/>
    <property type="match status" value="1"/>
</dbReference>
<protein>
    <submittedName>
        <fullName evidence="1">Uncharacterized protein</fullName>
    </submittedName>
</protein>
<proteinExistence type="predicted"/>